<dbReference type="InterPro" id="IPR051015">
    <property type="entry name" value="EvgA-like"/>
</dbReference>
<dbReference type="InterPro" id="IPR001789">
    <property type="entry name" value="Sig_transdc_resp-reg_receiver"/>
</dbReference>
<reference evidence="6" key="1">
    <citation type="submission" date="2016-01" db="EMBL/GenBank/DDBJ databases">
        <authorList>
            <person name="Peeters C."/>
        </authorList>
    </citation>
    <scope>NUCLEOTIDE SEQUENCE</scope>
    <source>
        <strain evidence="6">LMG 29322</strain>
    </source>
</reference>
<evidence type="ECO:0000259" key="5">
    <source>
        <dbReference type="PROSITE" id="PS50110"/>
    </source>
</evidence>
<dbReference type="Gene3D" id="3.40.50.2300">
    <property type="match status" value="1"/>
</dbReference>
<dbReference type="PANTHER" id="PTHR45566:SF1">
    <property type="entry name" value="HTH-TYPE TRANSCRIPTIONAL REGULATOR YHJB-RELATED"/>
    <property type="match status" value="1"/>
</dbReference>
<dbReference type="PROSITE" id="PS50110">
    <property type="entry name" value="RESPONSE_REGULATORY"/>
    <property type="match status" value="1"/>
</dbReference>
<dbReference type="PANTHER" id="PTHR45566">
    <property type="entry name" value="HTH-TYPE TRANSCRIPTIONAL REGULATOR YHJB-RELATED"/>
    <property type="match status" value="1"/>
</dbReference>
<proteinExistence type="predicted"/>
<name>A0A158A8Y8_9BURK</name>
<dbReference type="Pfam" id="PF00196">
    <property type="entry name" value="GerE"/>
    <property type="match status" value="1"/>
</dbReference>
<dbReference type="PRINTS" id="PR00038">
    <property type="entry name" value="HTHLUXR"/>
</dbReference>
<dbReference type="InterPro" id="IPR016032">
    <property type="entry name" value="Sig_transdc_resp-reg_C-effctor"/>
</dbReference>
<feature type="modified residue" description="4-aspartylphosphate" evidence="3">
    <location>
        <position position="53"/>
    </location>
</feature>
<evidence type="ECO:0000256" key="2">
    <source>
        <dbReference type="ARBA" id="ARBA00023125"/>
    </source>
</evidence>
<comment type="caution">
    <text evidence="6">The sequence shown here is derived from an EMBL/GenBank/DDBJ whole genome shotgun (WGS) entry which is preliminary data.</text>
</comment>
<evidence type="ECO:0000256" key="3">
    <source>
        <dbReference type="PROSITE-ProRule" id="PRU00169"/>
    </source>
</evidence>
<gene>
    <name evidence="6" type="ORF">AWB79_02111</name>
</gene>
<dbReference type="Proteomes" id="UP000054851">
    <property type="component" value="Unassembled WGS sequence"/>
</dbReference>
<dbReference type="CDD" id="cd17535">
    <property type="entry name" value="REC_NarL-like"/>
    <property type="match status" value="1"/>
</dbReference>
<evidence type="ECO:0000313" key="6">
    <source>
        <dbReference type="EMBL" id="SAK54220.1"/>
    </source>
</evidence>
<evidence type="ECO:0000313" key="7">
    <source>
        <dbReference type="Proteomes" id="UP000054851"/>
    </source>
</evidence>
<dbReference type="CDD" id="cd06170">
    <property type="entry name" value="LuxR_C_like"/>
    <property type="match status" value="1"/>
</dbReference>
<dbReference type="SUPFAM" id="SSF52172">
    <property type="entry name" value="CheY-like"/>
    <property type="match status" value="1"/>
</dbReference>
<feature type="domain" description="HTH luxR-type" evidence="4">
    <location>
        <begin position="158"/>
        <end position="224"/>
    </location>
</feature>
<dbReference type="STRING" id="1777140.AWB79_02111"/>
<dbReference type="GO" id="GO:0000160">
    <property type="term" value="P:phosphorelay signal transduction system"/>
    <property type="evidence" value="ECO:0007669"/>
    <property type="project" value="InterPro"/>
</dbReference>
<evidence type="ECO:0000259" key="4">
    <source>
        <dbReference type="PROSITE" id="PS50043"/>
    </source>
</evidence>
<dbReference type="InterPro" id="IPR058245">
    <property type="entry name" value="NreC/VraR/RcsB-like_REC"/>
</dbReference>
<dbReference type="InterPro" id="IPR011006">
    <property type="entry name" value="CheY-like_superfamily"/>
</dbReference>
<protein>
    <submittedName>
        <fullName evidence="6">Two component LuxR family transcriptional regulator</fullName>
    </submittedName>
</protein>
<keyword evidence="7" id="KW-1185">Reference proteome</keyword>
<dbReference type="GO" id="GO:0006355">
    <property type="term" value="P:regulation of DNA-templated transcription"/>
    <property type="evidence" value="ECO:0007669"/>
    <property type="project" value="InterPro"/>
</dbReference>
<dbReference type="InterPro" id="IPR000792">
    <property type="entry name" value="Tscrpt_reg_LuxR_C"/>
</dbReference>
<accession>A0A158A8Y8</accession>
<dbReference type="SUPFAM" id="SSF46894">
    <property type="entry name" value="C-terminal effector domain of the bipartite response regulators"/>
    <property type="match status" value="1"/>
</dbReference>
<keyword evidence="1 3" id="KW-0597">Phosphoprotein</keyword>
<dbReference type="Pfam" id="PF00072">
    <property type="entry name" value="Response_reg"/>
    <property type="match status" value="1"/>
</dbReference>
<dbReference type="OrthoDB" id="3374006at2"/>
<dbReference type="AlphaFoldDB" id="A0A158A8Y8"/>
<evidence type="ECO:0000256" key="1">
    <source>
        <dbReference type="ARBA" id="ARBA00022553"/>
    </source>
</evidence>
<keyword evidence="2" id="KW-0238">DNA-binding</keyword>
<dbReference type="Gene3D" id="1.10.10.10">
    <property type="entry name" value="Winged helix-like DNA-binding domain superfamily/Winged helix DNA-binding domain"/>
    <property type="match status" value="1"/>
</dbReference>
<organism evidence="6 7">
    <name type="scientific">Caballeronia hypogeia</name>
    <dbReference type="NCBI Taxonomy" id="1777140"/>
    <lineage>
        <taxon>Bacteria</taxon>
        <taxon>Pseudomonadati</taxon>
        <taxon>Pseudomonadota</taxon>
        <taxon>Betaproteobacteria</taxon>
        <taxon>Burkholderiales</taxon>
        <taxon>Burkholderiaceae</taxon>
        <taxon>Caballeronia</taxon>
    </lineage>
</organism>
<dbReference type="EMBL" id="FCOA02000004">
    <property type="protein sequence ID" value="SAK54220.1"/>
    <property type="molecule type" value="Genomic_DNA"/>
</dbReference>
<dbReference type="GO" id="GO:0003677">
    <property type="term" value="F:DNA binding"/>
    <property type="evidence" value="ECO:0007669"/>
    <property type="project" value="UniProtKB-KW"/>
</dbReference>
<sequence length="250" mass="26952">MRILLVDDHELFRAGLALLIKELFPDAELLHASTLSHGIDLAMTGQPDIVFLDLELPDGHGCDALGRLKDARPSLPVVVVSGDESMETVGRCLELRAMGYVPKSSSPEALHAAIVAVLSGGVFLPAASIAGLRRAIDMAEAPAHDSEKAPPTNGSVEPWDAPRLGLPPREYETLAWLVRGLPSKAIASKMGLEDITVRKYISHLLAHFNLRRRTELIVMMADKGITLGTLSVTDASRDRDSPSDGRQRTG</sequence>
<feature type="domain" description="Response regulatory" evidence="5">
    <location>
        <begin position="2"/>
        <end position="118"/>
    </location>
</feature>
<dbReference type="InterPro" id="IPR036388">
    <property type="entry name" value="WH-like_DNA-bd_sf"/>
</dbReference>
<dbReference type="PROSITE" id="PS50043">
    <property type="entry name" value="HTH_LUXR_2"/>
    <property type="match status" value="1"/>
</dbReference>
<dbReference type="SMART" id="SM00448">
    <property type="entry name" value="REC"/>
    <property type="match status" value="1"/>
</dbReference>
<dbReference type="SMART" id="SM00421">
    <property type="entry name" value="HTH_LUXR"/>
    <property type="match status" value="1"/>
</dbReference>